<reference evidence="1 2" key="1">
    <citation type="submission" date="2020-08" db="EMBL/GenBank/DDBJ databases">
        <title>Genomic Encyclopedia of Type Strains, Phase IV (KMG-IV): sequencing the most valuable type-strain genomes for metagenomic binning, comparative biology and taxonomic classification.</title>
        <authorList>
            <person name="Goeker M."/>
        </authorList>
    </citation>
    <scope>NUCLEOTIDE SEQUENCE [LARGE SCALE GENOMIC DNA]</scope>
    <source>
        <strain evidence="1 2">DSM 5391</strain>
    </source>
</reference>
<organism evidence="1 2">
    <name type="scientific">Bacillus benzoevorans</name>
    <dbReference type="NCBI Taxonomy" id="1456"/>
    <lineage>
        <taxon>Bacteria</taxon>
        <taxon>Bacillati</taxon>
        <taxon>Bacillota</taxon>
        <taxon>Bacilli</taxon>
        <taxon>Bacillales</taxon>
        <taxon>Bacillaceae</taxon>
        <taxon>Bacillus</taxon>
    </lineage>
</organism>
<dbReference type="RefSeq" id="WP_184524001.1">
    <property type="nucleotide sequence ID" value="NZ_JACHGK010000003.1"/>
</dbReference>
<dbReference type="Proteomes" id="UP000531594">
    <property type="component" value="Unassembled WGS sequence"/>
</dbReference>
<accession>A0A7X0HPP4</accession>
<dbReference type="InterPro" id="IPR019615">
    <property type="entry name" value="DUF2487"/>
</dbReference>
<keyword evidence="2" id="KW-1185">Reference proteome</keyword>
<dbReference type="Pfam" id="PF10673">
    <property type="entry name" value="DUF2487"/>
    <property type="match status" value="1"/>
</dbReference>
<gene>
    <name evidence="1" type="ORF">HNR53_001299</name>
</gene>
<evidence type="ECO:0000313" key="2">
    <source>
        <dbReference type="Proteomes" id="UP000531594"/>
    </source>
</evidence>
<dbReference type="EMBL" id="JACHGK010000003">
    <property type="protein sequence ID" value="MBB6444690.1"/>
    <property type="molecule type" value="Genomic_DNA"/>
</dbReference>
<comment type="caution">
    <text evidence="1">The sequence shown here is derived from an EMBL/GenBank/DDBJ whole genome shotgun (WGS) entry which is preliminary data.</text>
</comment>
<proteinExistence type="predicted"/>
<protein>
    <recommendedName>
        <fullName evidence="3">DUF2487 family protein</fullName>
    </recommendedName>
</protein>
<sequence>MKWNQEDMDMYLKAREYVDTIVLPLFPVSFAEKMKQSAGMSEFVQLLSLQLERKFKGRLLLLPGFIYAKTAGENEDVVGANLLKWEKEFFENGFKYVYYLTSDIDCKKVENVIQGSLIWLPSLPLAQMDERTRNTVFEDQVAQLVEIFVQKWKAAE</sequence>
<name>A0A7X0HPP4_9BACI</name>
<evidence type="ECO:0000313" key="1">
    <source>
        <dbReference type="EMBL" id="MBB6444690.1"/>
    </source>
</evidence>
<dbReference type="AlphaFoldDB" id="A0A7X0HPP4"/>
<evidence type="ECO:0008006" key="3">
    <source>
        <dbReference type="Google" id="ProtNLM"/>
    </source>
</evidence>